<dbReference type="Proteomes" id="UP000673394">
    <property type="component" value="Unassembled WGS sequence"/>
</dbReference>
<dbReference type="EMBL" id="JAGKSP010000002">
    <property type="protein sequence ID" value="MBP3962483.1"/>
    <property type="molecule type" value="Genomic_DNA"/>
</dbReference>
<name>A0ABS5C8Z1_9BACL</name>
<protein>
    <submittedName>
        <fullName evidence="1">DUF1835 domain-containing protein</fullName>
    </submittedName>
</protein>
<evidence type="ECO:0000313" key="1">
    <source>
        <dbReference type="EMBL" id="MBP3962483.1"/>
    </source>
</evidence>
<dbReference type="RefSeq" id="WP_210656710.1">
    <property type="nucleotide sequence ID" value="NZ_JAGKSP010000002.1"/>
</dbReference>
<gene>
    <name evidence="1" type="ORF">I8J30_07160</name>
</gene>
<reference evidence="1 2" key="1">
    <citation type="submission" date="2021-04" db="EMBL/GenBank/DDBJ databases">
        <title>Paenibacillus sp. DLE-14 whole genome sequence.</title>
        <authorList>
            <person name="Ham Y.J."/>
        </authorList>
    </citation>
    <scope>NUCLEOTIDE SEQUENCE [LARGE SCALE GENOMIC DNA]</scope>
    <source>
        <strain evidence="1 2">DLE-14</strain>
    </source>
</reference>
<comment type="caution">
    <text evidence="1">The sequence shown here is derived from an EMBL/GenBank/DDBJ whole genome shotgun (WGS) entry which is preliminary data.</text>
</comment>
<evidence type="ECO:0000313" key="2">
    <source>
        <dbReference type="Proteomes" id="UP000673394"/>
    </source>
</evidence>
<sequence>MLHITNGDHAAALLGQTKLFESDRILPWRESWIDGPLSLEWWGQAETSERAEWMEHDFGVPGEHYRRECEAQLAVLTSAVKEGEDIVLWFEYDLFDQAMLAALLYWLWRAEARLGQAPKLCWIIAEEVAGAVDFRGLGQLSPEQLGGLWPERKAVSVEELAAGARAWEAYAAGGREPIKAWLLSQDAAVLPVMAAALRFQLQRIPTEAAGDVGIVERLTLQALAAGEGDLSSLRPDQLFRTVSAALPMLGMGDLSYWAVLKRMSAGESPLIIIDSEESLPGYDAVHPIEWSNWQIRLAADGIGKQ</sequence>
<proteinExistence type="predicted"/>
<accession>A0ABS5C8Z1</accession>
<keyword evidence="2" id="KW-1185">Reference proteome</keyword>
<organism evidence="1 2">
    <name type="scientific">Paenibacillus lignilyticus</name>
    <dbReference type="NCBI Taxonomy" id="1172615"/>
    <lineage>
        <taxon>Bacteria</taxon>
        <taxon>Bacillati</taxon>
        <taxon>Bacillota</taxon>
        <taxon>Bacilli</taxon>
        <taxon>Bacillales</taxon>
        <taxon>Paenibacillaceae</taxon>
        <taxon>Paenibacillus</taxon>
    </lineage>
</organism>